<feature type="signal peptide" evidence="1">
    <location>
        <begin position="1"/>
        <end position="22"/>
    </location>
</feature>
<feature type="chain" id="PRO_5020874730" description="DUF1120 domain-containing protein" evidence="1">
    <location>
        <begin position="23"/>
        <end position="185"/>
    </location>
</feature>
<comment type="caution">
    <text evidence="2">The sequence shown here is derived from an EMBL/GenBank/DDBJ whole genome shotgun (WGS) entry which is preliminary data.</text>
</comment>
<reference evidence="2 3" key="1">
    <citation type="submission" date="2019-04" db="EMBL/GenBank/DDBJ databases">
        <title>Sphingomonas psychrotolerans sp. nov., isolated from soil in the Tianshan Mountains, Xinjiang, China.</title>
        <authorList>
            <person name="Luo Y."/>
            <person name="Sheng H."/>
        </authorList>
    </citation>
    <scope>NUCLEOTIDE SEQUENCE [LARGE SCALE GENOMIC DNA]</scope>
    <source>
        <strain evidence="2 3">KIS18-15</strain>
    </source>
</reference>
<evidence type="ECO:0008006" key="4">
    <source>
        <dbReference type="Google" id="ProtNLM"/>
    </source>
</evidence>
<dbReference type="RefSeq" id="WP_135982208.1">
    <property type="nucleotide sequence ID" value="NZ_JAASQM010000001.1"/>
</dbReference>
<name>A0A4S1WWH0_9SPHN</name>
<evidence type="ECO:0000313" key="3">
    <source>
        <dbReference type="Proteomes" id="UP000309848"/>
    </source>
</evidence>
<keyword evidence="1" id="KW-0732">Signal</keyword>
<dbReference type="OrthoDB" id="7557481at2"/>
<sequence length="185" mass="18011">MKKLVLSALVIGSAFAAAPAFAQASGSVDVSGTVSARCTAATPISGSITLGELAKADGTVDPAFSGNTGGLSRNFTIKCNGANPKVSVEAKPLVNAAATNSPNGYTNTVHYTATVVAMGAKGGTTSVADQSLSSGATSSQLGDRLAAVSNNLSLTIGSGITSESTAILDAGTYAGKVEITVAPAA</sequence>
<dbReference type="Proteomes" id="UP000309848">
    <property type="component" value="Unassembled WGS sequence"/>
</dbReference>
<keyword evidence="3" id="KW-1185">Reference proteome</keyword>
<proteinExistence type="predicted"/>
<dbReference type="AlphaFoldDB" id="A0A4S1WWH0"/>
<organism evidence="2 3">
    <name type="scientific">Sphingomonas naasensis</name>
    <dbReference type="NCBI Taxonomy" id="1344951"/>
    <lineage>
        <taxon>Bacteria</taxon>
        <taxon>Pseudomonadati</taxon>
        <taxon>Pseudomonadota</taxon>
        <taxon>Alphaproteobacteria</taxon>
        <taxon>Sphingomonadales</taxon>
        <taxon>Sphingomonadaceae</taxon>
        <taxon>Sphingomonas</taxon>
    </lineage>
</organism>
<evidence type="ECO:0000256" key="1">
    <source>
        <dbReference type="SAM" id="SignalP"/>
    </source>
</evidence>
<evidence type="ECO:0000313" key="2">
    <source>
        <dbReference type="EMBL" id="TGX45916.1"/>
    </source>
</evidence>
<protein>
    <recommendedName>
        <fullName evidence="4">DUF1120 domain-containing protein</fullName>
    </recommendedName>
</protein>
<dbReference type="EMBL" id="SRXU01000001">
    <property type="protein sequence ID" value="TGX45916.1"/>
    <property type="molecule type" value="Genomic_DNA"/>
</dbReference>
<gene>
    <name evidence="2" type="ORF">E5A74_01715</name>
</gene>
<accession>A0A4S1WWH0</accession>